<reference evidence="3" key="1">
    <citation type="journal article" date="2019" name="Int. J. Syst. Evol. Microbiol.">
        <title>The Global Catalogue of Microorganisms (GCM) 10K type strain sequencing project: providing services to taxonomists for standard genome sequencing and annotation.</title>
        <authorList>
            <consortium name="The Broad Institute Genomics Platform"/>
            <consortium name="The Broad Institute Genome Sequencing Center for Infectious Disease"/>
            <person name="Wu L."/>
            <person name="Ma J."/>
        </authorList>
    </citation>
    <scope>NUCLEOTIDE SEQUENCE [LARGE SCALE GENOMIC DNA]</scope>
    <source>
        <strain evidence="3">JCM 16902</strain>
    </source>
</reference>
<feature type="transmembrane region" description="Helical" evidence="1">
    <location>
        <begin position="400"/>
        <end position="420"/>
    </location>
</feature>
<sequence length="632" mass="69828">MNPPGGTANQEFGDNNDVELLIGVSHGDVYFNASKAPTSAELLDLGKRNLSSGIVDRARSRIDEAIEGGLRGGEVCFYFVLALLSGRSLEQLSEHERQRLKGAESDLLHNGSPGPIDLAAHLVLDLVDLDAGGRDDVDALFDRLDEIGEQWRRPIVRHLEFVVDGRAKDALWKRSVKQAQADQKNQGRVDRAWKFFHPNPLEPVKAPVREFRPHVLAAGGLVASSLMTMAFLIQLVTGVLSVLWFVVALIAAGTCVFLICDRSAHRRVSVRASVLRPPLETPPIHLAGPLGMYCKRYAKEELLDVKGVMDATKPLRDAVAWELSLTYPENGRMHTGPIRWLIRYRARQIIAIARSGNPAGLGPELAAVPMTALGIAVGGVVAVATGLTLLGGALSADAWSAVQVLPLIALFGYLTVRLGLRIVGNEREAHYLRQRSQEQYRLDFEKFQEWRDRLCDRPEEDEMAEWLSADRVLLIDRALTHYKLEPRQVLSHAILESPDKGNQAHSRARVSSGPWRHQHYSLTMFLLSGDGIRQVMTKLEFATGRLSNDARENFRYDTICSFRVETTPGNGRILKLRRMDGNSDEYAIVAEDETPGIADDVAEISAEAAGLHQTIHLLEGIAAEGRTWLTAG</sequence>
<feature type="transmembrane region" description="Helical" evidence="1">
    <location>
        <begin position="242"/>
        <end position="260"/>
    </location>
</feature>
<feature type="transmembrane region" description="Helical" evidence="1">
    <location>
        <begin position="372"/>
        <end position="394"/>
    </location>
</feature>
<name>A0ABP7ANH2_9ACTN</name>
<keyword evidence="1" id="KW-0812">Transmembrane</keyword>
<dbReference type="EMBL" id="BAAAZO010000012">
    <property type="protein sequence ID" value="GAA3636159.1"/>
    <property type="molecule type" value="Genomic_DNA"/>
</dbReference>
<evidence type="ECO:0000256" key="1">
    <source>
        <dbReference type="SAM" id="Phobius"/>
    </source>
</evidence>
<accession>A0ABP7ANH2</accession>
<keyword evidence="3" id="KW-1185">Reference proteome</keyword>
<evidence type="ECO:0000313" key="2">
    <source>
        <dbReference type="EMBL" id="GAA3636159.1"/>
    </source>
</evidence>
<feature type="transmembrane region" description="Helical" evidence="1">
    <location>
        <begin position="215"/>
        <end position="236"/>
    </location>
</feature>
<protein>
    <submittedName>
        <fullName evidence="2">Uncharacterized protein</fullName>
    </submittedName>
</protein>
<evidence type="ECO:0000313" key="3">
    <source>
        <dbReference type="Proteomes" id="UP001501074"/>
    </source>
</evidence>
<keyword evidence="1" id="KW-1133">Transmembrane helix</keyword>
<gene>
    <name evidence="2" type="ORF">GCM10022223_63250</name>
</gene>
<organism evidence="2 3">
    <name type="scientific">Kineosporia mesophila</name>
    <dbReference type="NCBI Taxonomy" id="566012"/>
    <lineage>
        <taxon>Bacteria</taxon>
        <taxon>Bacillati</taxon>
        <taxon>Actinomycetota</taxon>
        <taxon>Actinomycetes</taxon>
        <taxon>Kineosporiales</taxon>
        <taxon>Kineosporiaceae</taxon>
        <taxon>Kineosporia</taxon>
    </lineage>
</organism>
<comment type="caution">
    <text evidence="2">The sequence shown here is derived from an EMBL/GenBank/DDBJ whole genome shotgun (WGS) entry which is preliminary data.</text>
</comment>
<dbReference type="Proteomes" id="UP001501074">
    <property type="component" value="Unassembled WGS sequence"/>
</dbReference>
<keyword evidence="1" id="KW-0472">Membrane</keyword>
<dbReference type="RefSeq" id="WP_231481949.1">
    <property type="nucleotide sequence ID" value="NZ_BAAAZO010000012.1"/>
</dbReference>
<proteinExistence type="predicted"/>